<sequence length="246" mass="29313">MKGHSKKKFNEWINLNSTKIIQIIIRCLVLLLVRIQFQSAQEFFIRVLQNENIYLFFTLCLLEILEFEKTKFEDNLYKNSFGSTPISKYSPKGYINQRQSKSIKPKYQIKKTAQSKKQSFKFQETFSISNPFGMRQKCKFGQSVVDETESYQLQLILDQREFKTSIRTNKLRRIITKILNTNKTVSFERAITSDTVRNSKKQILEQQFFQLKIQKQVYFYKLNCTLGFAFCWIYQVNKVRTNQSCQ</sequence>
<evidence type="ECO:0008006" key="4">
    <source>
        <dbReference type="Google" id="ProtNLM"/>
    </source>
</evidence>
<keyword evidence="1" id="KW-1133">Transmembrane helix</keyword>
<keyword evidence="3" id="KW-1185">Reference proteome</keyword>
<keyword evidence="1" id="KW-0812">Transmembrane</keyword>
<proteinExistence type="predicted"/>
<evidence type="ECO:0000313" key="3">
    <source>
        <dbReference type="Proteomes" id="UP000683925"/>
    </source>
</evidence>
<keyword evidence="1" id="KW-0472">Membrane</keyword>
<name>A0A8S1WM41_PAROT</name>
<evidence type="ECO:0000313" key="2">
    <source>
        <dbReference type="EMBL" id="CAD8190733.1"/>
    </source>
</evidence>
<protein>
    <recommendedName>
        <fullName evidence="4">Transmembrane protein</fullName>
    </recommendedName>
</protein>
<feature type="transmembrane region" description="Helical" evidence="1">
    <location>
        <begin position="217"/>
        <end position="235"/>
    </location>
</feature>
<reference evidence="2" key="1">
    <citation type="submission" date="2021-01" db="EMBL/GenBank/DDBJ databases">
        <authorList>
            <consortium name="Genoscope - CEA"/>
            <person name="William W."/>
        </authorList>
    </citation>
    <scope>NUCLEOTIDE SEQUENCE</scope>
</reference>
<dbReference type="EMBL" id="CAJJDP010000097">
    <property type="protein sequence ID" value="CAD8190733.1"/>
    <property type="molecule type" value="Genomic_DNA"/>
</dbReference>
<gene>
    <name evidence="2" type="ORF">POCTA_138.1.T0980066</name>
</gene>
<dbReference type="AlphaFoldDB" id="A0A8S1WM41"/>
<accession>A0A8S1WM41</accession>
<organism evidence="2 3">
    <name type="scientific">Paramecium octaurelia</name>
    <dbReference type="NCBI Taxonomy" id="43137"/>
    <lineage>
        <taxon>Eukaryota</taxon>
        <taxon>Sar</taxon>
        <taxon>Alveolata</taxon>
        <taxon>Ciliophora</taxon>
        <taxon>Intramacronucleata</taxon>
        <taxon>Oligohymenophorea</taxon>
        <taxon>Peniculida</taxon>
        <taxon>Parameciidae</taxon>
        <taxon>Paramecium</taxon>
    </lineage>
</organism>
<comment type="caution">
    <text evidence="2">The sequence shown here is derived from an EMBL/GenBank/DDBJ whole genome shotgun (WGS) entry which is preliminary data.</text>
</comment>
<dbReference type="Proteomes" id="UP000683925">
    <property type="component" value="Unassembled WGS sequence"/>
</dbReference>
<evidence type="ECO:0000256" key="1">
    <source>
        <dbReference type="SAM" id="Phobius"/>
    </source>
</evidence>